<dbReference type="GO" id="GO:0016192">
    <property type="term" value="P:vesicle-mediated transport"/>
    <property type="evidence" value="ECO:0007669"/>
    <property type="project" value="InterPro"/>
</dbReference>
<evidence type="ECO:0008006" key="5">
    <source>
        <dbReference type="Google" id="ProtNLM"/>
    </source>
</evidence>
<name>A0AAV2APZ1_9ARAC</name>
<feature type="domain" description="FUZ/MON1/HPS1 first Longin" evidence="1">
    <location>
        <begin position="2"/>
        <end position="142"/>
    </location>
</feature>
<protein>
    <recommendedName>
        <fullName evidence="5">Hermansky-Pudlak syndrome 1</fullName>
    </recommendedName>
</protein>
<dbReference type="AlphaFoldDB" id="A0AAV2APZ1"/>
<evidence type="ECO:0000259" key="1">
    <source>
        <dbReference type="Pfam" id="PF19036"/>
    </source>
</evidence>
<dbReference type="PANTHER" id="PTHR12761">
    <property type="entry name" value="HERMANSKY-PUDLAK SYNDROME PROTEIN 1"/>
    <property type="match status" value="1"/>
</dbReference>
<dbReference type="InterPro" id="IPR043972">
    <property type="entry name" value="FUZ/MON1/HPS1_longin_1"/>
</dbReference>
<dbReference type="EMBL" id="CAXIEN010000198">
    <property type="protein sequence ID" value="CAL1286088.1"/>
    <property type="molecule type" value="Genomic_DNA"/>
</dbReference>
<proteinExistence type="predicted"/>
<gene>
    <name evidence="3" type="ORF">LARSCL_LOCUS14050</name>
</gene>
<sequence>MKGVMIFDNLNDLVFSDVDAELSKHIQKLAMKDGLLEKRRGIEDYFTGSFFGSVEQEMDKNIVMQLFSPLIASYKVMQAQFGNQYKYIESEDGILLVFDEILNYIAISICHKDEKLDAVQKELSLFLIFVEMLFGPSLHMMKRDISVCCELCSRSDLVSLILDKWRVLSKEQQTYLVEAVERLIINPDITAMCINMLQEVLEKMRHSHKDETYSHAFLLVDTKLVALYSSRNSGHLPKETLLLLTLVTQVLKTSPLPSKAEEEKKKAMEDEFFIPISPQALKETKLIDEKKTKVSSKKKVHLEDDQSGKLKPGSHTLLVYLKSRTGSFVPHIFYIIEVTPKLTLGLLNELTAYASVSSSVASFIKQLENIQNHPLIRSPLSSFDVFETEFRNLIDVIWKSKISVEKEKHMKKLVSKWEQLTQCEVEKIFKMPKDKITNPRLESGLSSCSDVLKNFFEECVAIPCLKFEETTQSSEYQEVLKTMQKISVKRLADVADFLEVKAMQNITMASYITEYPGLIHFIYIDRNSDCLIAPNVIIKKGHLNGTPSLKQKIWKMVSVGRRYIDGIKNFCCLWKDDDLYFYYNIWFEDSTGRIIKPTAHPNLKHFPKKGIICGNFYKRLVQECFPAASYSHILCYEFFCVHLESTPEETIINNSRKLCTQLWDFSGAYRTSLDLL</sequence>
<evidence type="ECO:0000259" key="2">
    <source>
        <dbReference type="Pfam" id="PF19038"/>
    </source>
</evidence>
<dbReference type="Proteomes" id="UP001497382">
    <property type="component" value="Unassembled WGS sequence"/>
</dbReference>
<dbReference type="GO" id="GO:0005085">
    <property type="term" value="F:guanyl-nucleotide exchange factor activity"/>
    <property type="evidence" value="ECO:0007669"/>
    <property type="project" value="TreeGrafter"/>
</dbReference>
<accession>A0AAV2APZ1</accession>
<dbReference type="GO" id="GO:0031085">
    <property type="term" value="C:BLOC-3 complex"/>
    <property type="evidence" value="ECO:0007669"/>
    <property type="project" value="TreeGrafter"/>
</dbReference>
<organism evidence="3 4">
    <name type="scientific">Larinioides sclopetarius</name>
    <dbReference type="NCBI Taxonomy" id="280406"/>
    <lineage>
        <taxon>Eukaryota</taxon>
        <taxon>Metazoa</taxon>
        <taxon>Ecdysozoa</taxon>
        <taxon>Arthropoda</taxon>
        <taxon>Chelicerata</taxon>
        <taxon>Arachnida</taxon>
        <taxon>Araneae</taxon>
        <taxon>Araneomorphae</taxon>
        <taxon>Entelegynae</taxon>
        <taxon>Araneoidea</taxon>
        <taxon>Araneidae</taxon>
        <taxon>Larinioides</taxon>
    </lineage>
</organism>
<dbReference type="Pfam" id="PF19038">
    <property type="entry name" value="Fuz_longin_3"/>
    <property type="match status" value="1"/>
</dbReference>
<evidence type="ECO:0000313" key="4">
    <source>
        <dbReference type="Proteomes" id="UP001497382"/>
    </source>
</evidence>
<comment type="caution">
    <text evidence="3">The sequence shown here is derived from an EMBL/GenBank/DDBJ whole genome shotgun (WGS) entry which is preliminary data.</text>
</comment>
<feature type="domain" description="FUZ/MON1/HPS1 third Longin" evidence="2">
    <location>
        <begin position="517"/>
        <end position="663"/>
    </location>
</feature>
<reference evidence="3 4" key="1">
    <citation type="submission" date="2024-04" db="EMBL/GenBank/DDBJ databases">
        <authorList>
            <person name="Rising A."/>
            <person name="Reimegard J."/>
            <person name="Sonavane S."/>
            <person name="Akerstrom W."/>
            <person name="Nylinder S."/>
            <person name="Hedman E."/>
            <person name="Kallberg Y."/>
        </authorList>
    </citation>
    <scope>NUCLEOTIDE SEQUENCE [LARGE SCALE GENOMIC DNA]</scope>
</reference>
<evidence type="ECO:0000313" key="3">
    <source>
        <dbReference type="EMBL" id="CAL1286088.1"/>
    </source>
</evidence>
<dbReference type="InterPro" id="IPR026053">
    <property type="entry name" value="HPS1"/>
</dbReference>
<keyword evidence="4" id="KW-1185">Reference proteome</keyword>
<dbReference type="PANTHER" id="PTHR12761:SF1">
    <property type="entry name" value="BLOC-3 COMPLEX MEMBER HPS1"/>
    <property type="match status" value="1"/>
</dbReference>
<dbReference type="InterPro" id="IPR043970">
    <property type="entry name" value="FUZ/MON1/HPS1_longin_3"/>
</dbReference>
<dbReference type="Pfam" id="PF19036">
    <property type="entry name" value="Fuz_longin_1"/>
    <property type="match status" value="1"/>
</dbReference>